<sequence>MEQTISGHELNTLHDMKKLTIVITQAILDQLQEGIEKGRKIQIYTSNTLLVADRIETKEPEKESSSLLYNALLES</sequence>
<dbReference type="EMBL" id="CP129013">
    <property type="protein sequence ID" value="WLR42204.1"/>
    <property type="molecule type" value="Genomic_DNA"/>
</dbReference>
<proteinExistence type="predicted"/>
<keyword evidence="2" id="KW-1185">Reference proteome</keyword>
<reference evidence="1 2" key="1">
    <citation type="submission" date="2023-06" db="EMBL/GenBank/DDBJ databases">
        <title>Five Gram-positive bacteria isolated from mangrove sediments in Shenzhen, Guangdong, China.</title>
        <authorList>
            <person name="Yu S."/>
            <person name="Zheng W."/>
            <person name="Huang Y."/>
        </authorList>
    </citation>
    <scope>NUCLEOTIDE SEQUENCE [LARGE SCALE GENOMIC DNA]</scope>
    <source>
        <strain evidence="1 2">SaN35-3</strain>
    </source>
</reference>
<accession>A0ABY9JS19</accession>
<evidence type="ECO:0000313" key="2">
    <source>
        <dbReference type="Proteomes" id="UP001197974"/>
    </source>
</evidence>
<name>A0ABY9JS19_9BACI</name>
<dbReference type="Proteomes" id="UP001197974">
    <property type="component" value="Chromosome"/>
</dbReference>
<evidence type="ECO:0000313" key="1">
    <source>
        <dbReference type="EMBL" id="WLR42204.1"/>
    </source>
</evidence>
<organism evidence="1 2">
    <name type="scientific">Bacillus carboniphilus</name>
    <dbReference type="NCBI Taxonomy" id="86663"/>
    <lineage>
        <taxon>Bacteria</taxon>
        <taxon>Bacillati</taxon>
        <taxon>Bacillota</taxon>
        <taxon>Bacilli</taxon>
        <taxon>Bacillales</taxon>
        <taxon>Bacillaceae</taxon>
        <taxon>Bacillus</taxon>
    </lineage>
</organism>
<protein>
    <submittedName>
        <fullName evidence="1">Uncharacterized protein</fullName>
    </submittedName>
</protein>
<gene>
    <name evidence="1" type="ORF">LC087_15895</name>
</gene>
<dbReference type="RefSeq" id="WP_226542742.1">
    <property type="nucleotide sequence ID" value="NZ_CP129013.1"/>
</dbReference>